<dbReference type="Gene3D" id="3.40.50.300">
    <property type="entry name" value="P-loop containing nucleotide triphosphate hydrolases"/>
    <property type="match status" value="1"/>
</dbReference>
<reference evidence="8" key="1">
    <citation type="submission" date="2021-01" db="EMBL/GenBank/DDBJ databases">
        <authorList>
            <person name="Corre E."/>
            <person name="Pelletier E."/>
            <person name="Niang G."/>
            <person name="Scheremetjew M."/>
            <person name="Finn R."/>
            <person name="Kale V."/>
            <person name="Holt S."/>
            <person name="Cochrane G."/>
            <person name="Meng A."/>
            <person name="Brown T."/>
            <person name="Cohen L."/>
        </authorList>
    </citation>
    <scope>NUCLEOTIDE SEQUENCE</scope>
    <source>
        <strain evidence="8">379</strain>
    </source>
</reference>
<dbReference type="SMART" id="SM00487">
    <property type="entry name" value="DEXDc"/>
    <property type="match status" value="1"/>
</dbReference>
<dbReference type="GO" id="GO:0003676">
    <property type="term" value="F:nucleic acid binding"/>
    <property type="evidence" value="ECO:0007669"/>
    <property type="project" value="InterPro"/>
</dbReference>
<keyword evidence="2" id="KW-0378">Hydrolase</keyword>
<dbReference type="AlphaFoldDB" id="A0A7S3S1C1"/>
<dbReference type="InterPro" id="IPR011545">
    <property type="entry name" value="DEAD/DEAH_box_helicase_dom"/>
</dbReference>
<dbReference type="InterPro" id="IPR050079">
    <property type="entry name" value="DEAD_box_RNA_helicase"/>
</dbReference>
<feature type="region of interest" description="Disordered" evidence="5">
    <location>
        <begin position="283"/>
        <end position="305"/>
    </location>
</feature>
<evidence type="ECO:0000259" key="7">
    <source>
        <dbReference type="PROSITE" id="PS51192"/>
    </source>
</evidence>
<evidence type="ECO:0000256" key="4">
    <source>
        <dbReference type="ARBA" id="ARBA00022840"/>
    </source>
</evidence>
<evidence type="ECO:0000256" key="3">
    <source>
        <dbReference type="ARBA" id="ARBA00022806"/>
    </source>
</evidence>
<feature type="domain" description="Helicase ATP-binding" evidence="7">
    <location>
        <begin position="231"/>
        <end position="452"/>
    </location>
</feature>
<dbReference type="PANTHER" id="PTHR47959">
    <property type="entry name" value="ATP-DEPENDENT RNA HELICASE RHLE-RELATED"/>
    <property type="match status" value="1"/>
</dbReference>
<feature type="compositionally biased region" description="Polar residues" evidence="5">
    <location>
        <begin position="52"/>
        <end position="61"/>
    </location>
</feature>
<evidence type="ECO:0000256" key="2">
    <source>
        <dbReference type="ARBA" id="ARBA00022801"/>
    </source>
</evidence>
<accession>A0A7S3S1C1</accession>
<gene>
    <name evidence="8" type="ORF">EHUX00137_LOCUS12070</name>
</gene>
<dbReference type="GO" id="GO:0003724">
    <property type="term" value="F:RNA helicase activity"/>
    <property type="evidence" value="ECO:0007669"/>
    <property type="project" value="TreeGrafter"/>
</dbReference>
<evidence type="ECO:0000256" key="1">
    <source>
        <dbReference type="ARBA" id="ARBA00022741"/>
    </source>
</evidence>
<feature type="compositionally biased region" description="Gly residues" evidence="5">
    <location>
        <begin position="66"/>
        <end position="77"/>
    </location>
</feature>
<dbReference type="Pfam" id="PF00270">
    <property type="entry name" value="DEAD"/>
    <property type="match status" value="1"/>
</dbReference>
<organism evidence="8">
    <name type="scientific">Emiliania huxleyi</name>
    <name type="common">Coccolithophore</name>
    <name type="synonym">Pontosphaera huxleyi</name>
    <dbReference type="NCBI Taxonomy" id="2903"/>
    <lineage>
        <taxon>Eukaryota</taxon>
        <taxon>Haptista</taxon>
        <taxon>Haptophyta</taxon>
        <taxon>Prymnesiophyceae</taxon>
        <taxon>Isochrysidales</taxon>
        <taxon>Noelaerhabdaceae</taxon>
        <taxon>Emiliania</taxon>
    </lineage>
</organism>
<keyword evidence="6" id="KW-0732">Signal</keyword>
<dbReference type="SUPFAM" id="SSF52540">
    <property type="entry name" value="P-loop containing nucleoside triphosphate hydrolases"/>
    <property type="match status" value="1"/>
</dbReference>
<feature type="region of interest" description="Disordered" evidence="5">
    <location>
        <begin position="18"/>
        <end position="107"/>
    </location>
</feature>
<protein>
    <recommendedName>
        <fullName evidence="7">Helicase ATP-binding domain-containing protein</fullName>
    </recommendedName>
</protein>
<evidence type="ECO:0000313" key="8">
    <source>
        <dbReference type="EMBL" id="CAE0541127.1"/>
    </source>
</evidence>
<keyword evidence="3" id="KW-0347">Helicase</keyword>
<keyword evidence="1" id="KW-0547">Nucleotide-binding</keyword>
<proteinExistence type="predicted"/>
<evidence type="ECO:0000256" key="6">
    <source>
        <dbReference type="SAM" id="SignalP"/>
    </source>
</evidence>
<dbReference type="GO" id="GO:0005829">
    <property type="term" value="C:cytosol"/>
    <property type="evidence" value="ECO:0007669"/>
    <property type="project" value="TreeGrafter"/>
</dbReference>
<dbReference type="GO" id="GO:0005524">
    <property type="term" value="F:ATP binding"/>
    <property type="evidence" value="ECO:0007669"/>
    <property type="project" value="UniProtKB-KW"/>
</dbReference>
<dbReference type="PROSITE" id="PS51192">
    <property type="entry name" value="HELICASE_ATP_BIND_1"/>
    <property type="match status" value="1"/>
</dbReference>
<dbReference type="InterPro" id="IPR014001">
    <property type="entry name" value="Helicase_ATP-bd"/>
</dbReference>
<name>A0A7S3S1C1_EMIHU</name>
<dbReference type="GO" id="GO:0016787">
    <property type="term" value="F:hydrolase activity"/>
    <property type="evidence" value="ECO:0007669"/>
    <property type="project" value="UniProtKB-KW"/>
</dbReference>
<keyword evidence="4" id="KW-0067">ATP-binding</keyword>
<dbReference type="EMBL" id="HBIR01016168">
    <property type="protein sequence ID" value="CAE0541127.1"/>
    <property type="molecule type" value="Transcribed_RNA"/>
</dbReference>
<dbReference type="InterPro" id="IPR027417">
    <property type="entry name" value="P-loop_NTPase"/>
</dbReference>
<feature type="chain" id="PRO_5030973862" description="Helicase ATP-binding domain-containing protein" evidence="6">
    <location>
        <begin position="18"/>
        <end position="452"/>
    </location>
</feature>
<feature type="signal peptide" evidence="6">
    <location>
        <begin position="1"/>
        <end position="17"/>
    </location>
</feature>
<feature type="compositionally biased region" description="Low complexity" evidence="5">
    <location>
        <begin position="30"/>
        <end position="40"/>
    </location>
</feature>
<dbReference type="PANTHER" id="PTHR47959:SF1">
    <property type="entry name" value="ATP-DEPENDENT RNA HELICASE DBPA"/>
    <property type="match status" value="1"/>
</dbReference>
<sequence>MRSLLLLLSLAGSIGLAARGAGRAPGGGSRRVSSTASSRRYTVGRGNGGNSQGSVRSNAANSQGSVRGGASSGGGNSGSAASTGGRGSHGRVAGKGASSLSAADNKARKASERRLQLEKMETKLAAEASFFWQCVATATSGGDVSGASGLAPAARDAEALFPPEAVASPDAIDFSRYDAIPVSRHGAGEAVPPLADFADLRTELPSFAAANLLSDDRLGYRAPTPIQKHTVPLALAGHDVLACAQTGSGKTAAFLLPLIARVADAAPEPLVEAALALQAEGGQAGGGAEARSNAQGGPQGRGGFRLSRAAEGRLRARGTPARPSALVLAPTRELALQIERECAKLTFEAPPPPSGARRWCACAYGGANARPQLEVLAAGAEILVATPGRLADFVGRELVSLAAVQFLVLDEVRASLGRSRPSWRVEAGEALSLGLVDRRVERSLSTGPKPRL</sequence>
<evidence type="ECO:0000256" key="5">
    <source>
        <dbReference type="SAM" id="MobiDB-lite"/>
    </source>
</evidence>